<dbReference type="EC" id="1.1.1.276" evidence="4"/>
<dbReference type="InterPro" id="IPR036291">
    <property type="entry name" value="NAD(P)-bd_dom_sf"/>
</dbReference>
<dbReference type="eggNOG" id="COG4221">
    <property type="taxonomic scope" value="Bacteria"/>
</dbReference>
<keyword evidence="5" id="KW-1185">Reference proteome</keyword>
<keyword evidence="2 4" id="KW-0560">Oxidoreductase</keyword>
<dbReference type="Gene3D" id="3.40.50.720">
    <property type="entry name" value="NAD(P)-binding Rossmann-like Domain"/>
    <property type="match status" value="1"/>
</dbReference>
<evidence type="ECO:0000313" key="4">
    <source>
        <dbReference type="EMBL" id="EMR03796.1"/>
    </source>
</evidence>
<organism evidence="4 5">
    <name type="scientific">Cesiribacter andamanensis AMV16</name>
    <dbReference type="NCBI Taxonomy" id="1279009"/>
    <lineage>
        <taxon>Bacteria</taxon>
        <taxon>Pseudomonadati</taxon>
        <taxon>Bacteroidota</taxon>
        <taxon>Cytophagia</taxon>
        <taxon>Cytophagales</taxon>
        <taxon>Cesiribacteraceae</taxon>
        <taxon>Cesiribacter</taxon>
    </lineage>
</organism>
<dbReference type="Pfam" id="PF00106">
    <property type="entry name" value="adh_short"/>
    <property type="match status" value="1"/>
</dbReference>
<dbReference type="EMBL" id="AODQ01000017">
    <property type="protein sequence ID" value="EMR03796.1"/>
    <property type="molecule type" value="Genomic_DNA"/>
</dbReference>
<reference evidence="4 5" key="1">
    <citation type="journal article" date="2013" name="Genome Announc.">
        <title>Draft Genome Sequence of Cesiribacter andamanensis Strain AMV16T, Isolated from a Soil Sample from a Mud Volcano in the Andaman Islands, India.</title>
        <authorList>
            <person name="Shivaji S."/>
            <person name="Ara S."/>
            <person name="Begum Z."/>
            <person name="Srinivas T.N."/>
            <person name="Singh A."/>
            <person name="Kumar Pinnaka A."/>
        </authorList>
    </citation>
    <scope>NUCLEOTIDE SEQUENCE [LARGE SCALE GENOMIC DNA]</scope>
    <source>
        <strain evidence="4 5">AMV16</strain>
    </source>
</reference>
<evidence type="ECO:0000313" key="5">
    <source>
        <dbReference type="Proteomes" id="UP000011910"/>
    </source>
</evidence>
<sequence length="280" mass="30883">MKKTVLITGASSGIGKASALYFAQRGWNVAATMRRPELETELQQQQGIRLFSLDVTQPESIEKALADTLAHFGRLDVVVNNAGYAIKGAFEAASPEQIQRQFDTNVFGLMQVVRAVLPYFRQQGQGTIINVASVGGRLTFPLYSLYHSTKWAVEGFSESLQYELAPLGIRIKIIEPGPIKTDFYDRSQDLVTKEGLTAYTPYQQAVLPLMDKVAARAEGPEVVAKTIYSAATDGKSRLRYASGRGTAALLLMRRLLSTTLFMGMVRRVAERGRKQGMPNQ</sequence>
<dbReference type="InterPro" id="IPR051911">
    <property type="entry name" value="SDR_oxidoreductase"/>
</dbReference>
<protein>
    <submittedName>
        <fullName evidence="4">Serine 3-dehydrogenase</fullName>
        <ecNumber evidence="4">1.1.1.276</ecNumber>
    </submittedName>
</protein>
<accession>M7N9D5</accession>
<evidence type="ECO:0000256" key="2">
    <source>
        <dbReference type="ARBA" id="ARBA00023002"/>
    </source>
</evidence>
<dbReference type="GO" id="GO:0031132">
    <property type="term" value="F:serine 3-dehydrogenase activity"/>
    <property type="evidence" value="ECO:0007669"/>
    <property type="project" value="UniProtKB-EC"/>
</dbReference>
<gene>
    <name evidence="4" type="primary">sdh_2</name>
    <name evidence="4" type="ORF">ADICEAN_01037</name>
</gene>
<name>M7N9D5_9BACT</name>
<dbReference type="PRINTS" id="PR00081">
    <property type="entry name" value="GDHRDH"/>
</dbReference>
<dbReference type="STRING" id="1279009.ADICEAN_01037"/>
<comment type="caution">
    <text evidence="4">The sequence shown here is derived from an EMBL/GenBank/DDBJ whole genome shotgun (WGS) entry which is preliminary data.</text>
</comment>
<dbReference type="SUPFAM" id="SSF51735">
    <property type="entry name" value="NAD(P)-binding Rossmann-fold domains"/>
    <property type="match status" value="1"/>
</dbReference>
<comment type="similarity">
    <text evidence="1 3">Belongs to the short-chain dehydrogenases/reductases (SDR) family.</text>
</comment>
<dbReference type="AlphaFoldDB" id="M7N9D5"/>
<dbReference type="CDD" id="cd05374">
    <property type="entry name" value="17beta-HSD-like_SDR_c"/>
    <property type="match status" value="1"/>
</dbReference>
<proteinExistence type="inferred from homology"/>
<dbReference type="FunFam" id="3.40.50.720:FF:000084">
    <property type="entry name" value="Short-chain dehydrogenase reductase"/>
    <property type="match status" value="1"/>
</dbReference>
<evidence type="ECO:0000256" key="1">
    <source>
        <dbReference type="ARBA" id="ARBA00006484"/>
    </source>
</evidence>
<dbReference type="InterPro" id="IPR002347">
    <property type="entry name" value="SDR_fam"/>
</dbReference>
<dbReference type="PANTHER" id="PTHR43976:SF16">
    <property type="entry name" value="SHORT-CHAIN DEHYDROGENASE_REDUCTASE FAMILY PROTEIN"/>
    <property type="match status" value="1"/>
</dbReference>
<dbReference type="Proteomes" id="UP000011910">
    <property type="component" value="Unassembled WGS sequence"/>
</dbReference>
<dbReference type="PANTHER" id="PTHR43976">
    <property type="entry name" value="SHORT CHAIN DEHYDROGENASE"/>
    <property type="match status" value="1"/>
</dbReference>
<evidence type="ECO:0000256" key="3">
    <source>
        <dbReference type="RuleBase" id="RU000363"/>
    </source>
</evidence>
<dbReference type="RefSeq" id="WP_009194439.1">
    <property type="nucleotide sequence ID" value="NZ_AODQ01000017.1"/>
</dbReference>
<dbReference type="OrthoDB" id="9786056at2"/>
<dbReference type="PRINTS" id="PR00080">
    <property type="entry name" value="SDRFAMILY"/>
</dbReference>